<proteinExistence type="inferred from homology"/>
<dbReference type="InterPro" id="IPR019269">
    <property type="entry name" value="BLOC1_su2"/>
</dbReference>
<dbReference type="AlphaFoldDB" id="A0A507FLV4"/>
<dbReference type="EMBL" id="QEAP01000025">
    <property type="protein sequence ID" value="TPX77232.1"/>
    <property type="molecule type" value="Genomic_DNA"/>
</dbReference>
<accession>A0A507FLV4</accession>
<reference evidence="2 3" key="1">
    <citation type="journal article" date="2019" name="Sci. Rep.">
        <title>Comparative genomics of chytrid fungi reveal insights into the obligate biotrophic and pathogenic lifestyle of Synchytrium endobioticum.</title>
        <authorList>
            <person name="van de Vossenberg B.T.L.H."/>
            <person name="Warris S."/>
            <person name="Nguyen H.D.T."/>
            <person name="van Gent-Pelzer M.P.E."/>
            <person name="Joly D.L."/>
            <person name="van de Geest H.C."/>
            <person name="Bonants P.J.M."/>
            <person name="Smith D.S."/>
            <person name="Levesque C.A."/>
            <person name="van der Lee T.A.J."/>
        </authorList>
    </citation>
    <scope>NUCLEOTIDE SEQUENCE [LARGE SCALE GENOMIC DNA]</scope>
    <source>
        <strain evidence="2 3">CBS 675.73</strain>
    </source>
</reference>
<evidence type="ECO:0000313" key="3">
    <source>
        <dbReference type="Proteomes" id="UP000320333"/>
    </source>
</evidence>
<protein>
    <recommendedName>
        <fullName evidence="4">Biogenesis of lysosome-related organelles complex 1 subunit CNL1</fullName>
    </recommendedName>
</protein>
<evidence type="ECO:0000313" key="2">
    <source>
        <dbReference type="EMBL" id="TPX77232.1"/>
    </source>
</evidence>
<gene>
    <name evidence="2" type="ORF">CcCBS67573_g01467</name>
</gene>
<evidence type="ECO:0000256" key="1">
    <source>
        <dbReference type="ARBA" id="ARBA00008468"/>
    </source>
</evidence>
<comment type="similarity">
    <text evidence="1">Belongs to the BLOC1S2 family.</text>
</comment>
<name>A0A507FLV4_9FUNG</name>
<comment type="caution">
    <text evidence="2">The sequence shown here is derived from an EMBL/GenBank/DDBJ whole genome shotgun (WGS) entry which is preliminary data.</text>
</comment>
<dbReference type="OrthoDB" id="2118700at2759"/>
<dbReference type="Pfam" id="PF10046">
    <property type="entry name" value="BLOC1_2"/>
    <property type="match status" value="1"/>
</dbReference>
<organism evidence="2 3">
    <name type="scientific">Chytriomyces confervae</name>
    <dbReference type="NCBI Taxonomy" id="246404"/>
    <lineage>
        <taxon>Eukaryota</taxon>
        <taxon>Fungi</taxon>
        <taxon>Fungi incertae sedis</taxon>
        <taxon>Chytridiomycota</taxon>
        <taxon>Chytridiomycota incertae sedis</taxon>
        <taxon>Chytridiomycetes</taxon>
        <taxon>Chytridiales</taxon>
        <taxon>Chytriomycetaceae</taxon>
        <taxon>Chytriomyces</taxon>
    </lineage>
</organism>
<keyword evidence="3" id="KW-1185">Reference proteome</keyword>
<sequence length="164" mass="17609">MNPPKSPAAEPFLTRETIASSISNTSGSLADSDLLAGGSRETHNEHLVLLSSSTLAGDALGLAAKLVAQEMLAATADFKVLEDLNNAARERYAEVVDDTLLGVCAADIAELNGMNEDLGTCSTQVLLLERQISGIEQVVAELDDYTKRLEDSVRRRIVYPYVTK</sequence>
<evidence type="ECO:0008006" key="4">
    <source>
        <dbReference type="Google" id="ProtNLM"/>
    </source>
</evidence>
<dbReference type="Proteomes" id="UP000320333">
    <property type="component" value="Unassembled WGS sequence"/>
</dbReference>